<feature type="region of interest" description="Disordered" evidence="1">
    <location>
        <begin position="1"/>
        <end position="20"/>
    </location>
</feature>
<dbReference type="Proteomes" id="UP001152798">
    <property type="component" value="Chromosome 1"/>
</dbReference>
<feature type="compositionally biased region" description="Polar residues" evidence="1">
    <location>
        <begin position="104"/>
        <end position="115"/>
    </location>
</feature>
<evidence type="ECO:0000313" key="3">
    <source>
        <dbReference type="Proteomes" id="UP001152798"/>
    </source>
</evidence>
<dbReference type="AlphaFoldDB" id="A0A9P0E092"/>
<proteinExistence type="predicted"/>
<protein>
    <submittedName>
        <fullName evidence="2">Uncharacterized protein</fullName>
    </submittedName>
</protein>
<dbReference type="EMBL" id="OV725077">
    <property type="protein sequence ID" value="CAH1390022.1"/>
    <property type="molecule type" value="Genomic_DNA"/>
</dbReference>
<accession>A0A9P0E092</accession>
<sequence length="124" mass="13548">MLPHVSHQDSGPRKRSLRTDLRTTAAERAVARVGAAQYTASLGLVPGLLSRSVVRLPSVLATVLRSARSSPKYRSWRYHPSVALVTCCSDLDLPDGGRKHERCTGSQGVNNNNKQHALVSRVKH</sequence>
<keyword evidence="3" id="KW-1185">Reference proteome</keyword>
<gene>
    <name evidence="2" type="ORF">NEZAVI_LOCUS1292</name>
</gene>
<organism evidence="2 3">
    <name type="scientific">Nezara viridula</name>
    <name type="common">Southern green stink bug</name>
    <name type="synonym">Cimex viridulus</name>
    <dbReference type="NCBI Taxonomy" id="85310"/>
    <lineage>
        <taxon>Eukaryota</taxon>
        <taxon>Metazoa</taxon>
        <taxon>Ecdysozoa</taxon>
        <taxon>Arthropoda</taxon>
        <taxon>Hexapoda</taxon>
        <taxon>Insecta</taxon>
        <taxon>Pterygota</taxon>
        <taxon>Neoptera</taxon>
        <taxon>Paraneoptera</taxon>
        <taxon>Hemiptera</taxon>
        <taxon>Heteroptera</taxon>
        <taxon>Panheteroptera</taxon>
        <taxon>Pentatomomorpha</taxon>
        <taxon>Pentatomoidea</taxon>
        <taxon>Pentatomidae</taxon>
        <taxon>Pentatominae</taxon>
        <taxon>Nezara</taxon>
    </lineage>
</organism>
<evidence type="ECO:0000256" key="1">
    <source>
        <dbReference type="SAM" id="MobiDB-lite"/>
    </source>
</evidence>
<name>A0A9P0E092_NEZVI</name>
<feature type="region of interest" description="Disordered" evidence="1">
    <location>
        <begin position="100"/>
        <end position="124"/>
    </location>
</feature>
<reference evidence="2" key="1">
    <citation type="submission" date="2022-01" db="EMBL/GenBank/DDBJ databases">
        <authorList>
            <person name="King R."/>
        </authorList>
    </citation>
    <scope>NUCLEOTIDE SEQUENCE</scope>
</reference>
<evidence type="ECO:0000313" key="2">
    <source>
        <dbReference type="EMBL" id="CAH1390022.1"/>
    </source>
</evidence>